<keyword evidence="3" id="KW-0378">Hydrolase</keyword>
<dbReference type="Proteomes" id="UP000007881">
    <property type="component" value="Chromosome"/>
</dbReference>
<dbReference type="HOGENOM" id="CLU_008785_0_0_0"/>
<feature type="domain" description="Helicase/UvrB N-terminal" evidence="2">
    <location>
        <begin position="165"/>
        <end position="373"/>
    </location>
</feature>
<dbReference type="EMBL" id="AP012338">
    <property type="protein sequence ID" value="BAM02324.1"/>
    <property type="molecule type" value="Genomic_DNA"/>
</dbReference>
<evidence type="ECO:0000259" key="2">
    <source>
        <dbReference type="Pfam" id="PF04851"/>
    </source>
</evidence>
<dbReference type="InterPro" id="IPR050742">
    <property type="entry name" value="Helicase_Restrict-Modif_Enz"/>
</dbReference>
<evidence type="ECO:0000313" key="4">
    <source>
        <dbReference type="Proteomes" id="UP000007881"/>
    </source>
</evidence>
<name>I0IAN6_PHYMF</name>
<keyword evidence="4" id="KW-1185">Reference proteome</keyword>
<organism evidence="3 4">
    <name type="scientific">Phycisphaera mikurensis (strain NBRC 102666 / KCTC 22515 / FYK2301M01)</name>
    <dbReference type="NCBI Taxonomy" id="1142394"/>
    <lineage>
        <taxon>Bacteria</taxon>
        <taxon>Pseudomonadati</taxon>
        <taxon>Planctomycetota</taxon>
        <taxon>Phycisphaerae</taxon>
        <taxon>Phycisphaerales</taxon>
        <taxon>Phycisphaeraceae</taxon>
        <taxon>Phycisphaera</taxon>
    </lineage>
</organism>
<dbReference type="GO" id="GO:0016787">
    <property type="term" value="F:hydrolase activity"/>
    <property type="evidence" value="ECO:0007669"/>
    <property type="project" value="UniProtKB-KW"/>
</dbReference>
<dbReference type="PATRIC" id="fig|1142394.8.peg.166"/>
<dbReference type="GO" id="GO:0004519">
    <property type="term" value="F:endonuclease activity"/>
    <property type="evidence" value="ECO:0007669"/>
    <property type="project" value="UniProtKB-KW"/>
</dbReference>
<gene>
    <name evidence="3" type="ordered locus">PSMK_01650</name>
</gene>
<dbReference type="Gene3D" id="3.40.50.300">
    <property type="entry name" value="P-loop containing nucleotide triphosphate hydrolases"/>
    <property type="match status" value="2"/>
</dbReference>
<dbReference type="Pfam" id="PF04851">
    <property type="entry name" value="ResIII"/>
    <property type="match status" value="1"/>
</dbReference>
<keyword evidence="3" id="KW-0255">Endonuclease</keyword>
<keyword evidence="3" id="KW-0540">Nuclease</keyword>
<dbReference type="eggNOG" id="COG3587">
    <property type="taxonomic scope" value="Bacteria"/>
</dbReference>
<dbReference type="EC" id="3.1.21.-" evidence="3"/>
<accession>I0IAN6</accession>
<sequence length="1052" mass="117451">MSDAFFQRPILNSPYERPTKHWELAADGQPTQKERDGRREVRFVTPIPAPRKKSGQEGLGFNEAEELTDGEQRYEKTAETIRTVRRRVDAWRKLPETQWKVTPETARLLHHWRRPQEHWDGPRPFFCQREAAEVAIWLTEVAPQSGVEAKALLEFLHDANEGANPGLPRLALKLATGAGKTTVMAMLIAWQTVNAARRPSSKNFTRGFLIVTPGLTIKDRLRVLQPNDPDNYYETRGLVPRDLLPEVRKATVVITNYHTFQLRETMEVSRGGRALLQGRTGEEISSKETPGQMLRRVLGSLMGLRGLVVINDEAHHCYRGKPEEQTEEGKLTGDELQDAKSNDEAARVWISGLETVHEHLKLARIYDLSATPFFLRGSGYAEGTLFPWTMSDFSLMDAIECGIVKLPRVPVADNLAGAEQSEMPKLRELWKHIGKAMPKGNRKNSKLDPEDLPLLLQTALQALYGHYEKTHAKWEQAARRRGKRRWIPPCFIVVCNNTATSKLVHDWIAGWTATDEDGNEAPRFGRLELFRNTDGYGQPLARPRTLLIDSAQLESGEAIDKDFREAAADEIDRFRQAELDRGRSAAEVETFSDADLLREVMNTVGQEGGLGEQVRCVVSVAMLTEGWDANNVTHVLGVRAFGTQLLCEQVMGRALRRQSYQLGDDGLFGVEYADVLGIPFDFTAEPVVAPVQDLPQRTLVRAVKPERDPLAIRFPHVRGYRTDFPDETLKVSFRPEDSVLKLTPELVGPTITQNAGIIGEAAHLDLSHTADTRKGTILMHLASHLVTTKLKGEGGRPNFHLLPRAKAICSDWMDGYLKCVGGTHPAQLLYKPLAEDACQKIFNAITRGAGEAPVLAVLDPYNPEGSTASVHFQTSKQDLWDTAGFGGVEAPEESPESPSPACRNHVSHVVLDSGWEAEFCRVAETHPRVLRYVKNHGLGLEIPYRFQGQPRRYRPDFVVVLNDGNGAEDPLHLLVEVKGYRTEDAKEKRQAAETFWVPGVNRLGGFGRWAFAEFGNVFAMQEDFAAEVEKNFEAMVEGACGQPAHLGGPAHA</sequence>
<dbReference type="REBASE" id="45936">
    <property type="entry name" value="Pmi102666ORF1670P"/>
</dbReference>
<dbReference type="AlphaFoldDB" id="I0IAN6"/>
<dbReference type="GO" id="GO:0005524">
    <property type="term" value="F:ATP binding"/>
    <property type="evidence" value="ECO:0007669"/>
    <property type="project" value="InterPro"/>
</dbReference>
<dbReference type="OrthoDB" id="9804145at2"/>
<dbReference type="GO" id="GO:0005829">
    <property type="term" value="C:cytosol"/>
    <property type="evidence" value="ECO:0007669"/>
    <property type="project" value="TreeGrafter"/>
</dbReference>
<dbReference type="RefSeq" id="WP_014435544.1">
    <property type="nucleotide sequence ID" value="NC_017080.1"/>
</dbReference>
<dbReference type="PANTHER" id="PTHR47396:SF1">
    <property type="entry name" value="ATP-DEPENDENT HELICASE IRC3-RELATED"/>
    <property type="match status" value="1"/>
</dbReference>
<dbReference type="InterPro" id="IPR027417">
    <property type="entry name" value="P-loop_NTPase"/>
</dbReference>
<evidence type="ECO:0000313" key="3">
    <source>
        <dbReference type="EMBL" id="BAM02324.1"/>
    </source>
</evidence>
<feature type="region of interest" description="Disordered" evidence="1">
    <location>
        <begin position="1"/>
        <end position="40"/>
    </location>
</feature>
<dbReference type="InterPro" id="IPR006935">
    <property type="entry name" value="Helicase/UvrB_N"/>
</dbReference>
<evidence type="ECO:0000256" key="1">
    <source>
        <dbReference type="SAM" id="MobiDB-lite"/>
    </source>
</evidence>
<protein>
    <submittedName>
        <fullName evidence="3">Putative restriction endonuclease</fullName>
        <ecNumber evidence="3">3.1.21.-</ecNumber>
    </submittedName>
</protein>
<dbReference type="STRING" id="1142394.PSMK_01650"/>
<reference evidence="3 4" key="1">
    <citation type="submission" date="2012-02" db="EMBL/GenBank/DDBJ databases">
        <title>Complete genome sequence of Phycisphaera mikurensis NBRC 102666.</title>
        <authorList>
            <person name="Ankai A."/>
            <person name="Hosoyama A."/>
            <person name="Terui Y."/>
            <person name="Sekine M."/>
            <person name="Fukai R."/>
            <person name="Kato Y."/>
            <person name="Nakamura S."/>
            <person name="Yamada-Narita S."/>
            <person name="Kawakoshi A."/>
            <person name="Fukunaga Y."/>
            <person name="Yamazaki S."/>
            <person name="Fujita N."/>
        </authorList>
    </citation>
    <scope>NUCLEOTIDE SEQUENCE [LARGE SCALE GENOMIC DNA]</scope>
    <source>
        <strain evidence="4">NBRC 102666 / KCTC 22515 / FYK2301M01</strain>
    </source>
</reference>
<proteinExistence type="predicted"/>
<dbReference type="KEGG" id="phm:PSMK_01650"/>
<dbReference type="SUPFAM" id="SSF52540">
    <property type="entry name" value="P-loop containing nucleoside triphosphate hydrolases"/>
    <property type="match status" value="1"/>
</dbReference>
<dbReference type="GO" id="GO:0003677">
    <property type="term" value="F:DNA binding"/>
    <property type="evidence" value="ECO:0007669"/>
    <property type="project" value="InterPro"/>
</dbReference>
<dbReference type="PANTHER" id="PTHR47396">
    <property type="entry name" value="TYPE I RESTRICTION ENZYME ECOKI R PROTEIN"/>
    <property type="match status" value="1"/>
</dbReference>
<dbReference type="NCBIfam" id="NF046055">
    <property type="entry name" value="restr_BPTD_3080"/>
    <property type="match status" value="1"/>
</dbReference>